<feature type="active site" description="Proton donor/acceptor" evidence="10">
    <location>
        <position position="270"/>
    </location>
</feature>
<evidence type="ECO:0000256" key="6">
    <source>
        <dbReference type="ARBA" id="ARBA00022729"/>
    </source>
</evidence>
<keyword evidence="14" id="KW-1185">Reference proteome</keyword>
<dbReference type="GO" id="GO:0005615">
    <property type="term" value="C:extracellular space"/>
    <property type="evidence" value="ECO:0007669"/>
    <property type="project" value="TreeGrafter"/>
</dbReference>
<dbReference type="PANTHER" id="PTHR11705:SF19">
    <property type="entry name" value="CARBOXYPEPTIDASE O"/>
    <property type="match status" value="1"/>
</dbReference>
<evidence type="ECO:0000259" key="12">
    <source>
        <dbReference type="PROSITE" id="PS52035"/>
    </source>
</evidence>
<dbReference type="SUPFAM" id="SSF53187">
    <property type="entry name" value="Zn-dependent exopeptidases"/>
    <property type="match status" value="1"/>
</dbReference>
<keyword evidence="6" id="KW-0732">Signal</keyword>
<evidence type="ECO:0000256" key="5">
    <source>
        <dbReference type="ARBA" id="ARBA00022723"/>
    </source>
</evidence>
<dbReference type="STRING" id="8153.ENSHBUP00000014345"/>
<dbReference type="GO" id="GO:0006508">
    <property type="term" value="P:proteolysis"/>
    <property type="evidence" value="ECO:0007669"/>
    <property type="project" value="UniProtKB-KW"/>
</dbReference>
<evidence type="ECO:0000256" key="7">
    <source>
        <dbReference type="ARBA" id="ARBA00022801"/>
    </source>
</evidence>
<protein>
    <submittedName>
        <fullName evidence="13">Carboxypeptidase O</fullName>
    </submittedName>
</protein>
<dbReference type="Proteomes" id="UP000264840">
    <property type="component" value="Unplaced"/>
</dbReference>
<keyword evidence="7" id="KW-0378">Hydrolase</keyword>
<dbReference type="Pfam" id="PF00246">
    <property type="entry name" value="Peptidase_M14"/>
    <property type="match status" value="2"/>
</dbReference>
<keyword evidence="5" id="KW-0479">Metal-binding</keyword>
<evidence type="ECO:0000256" key="10">
    <source>
        <dbReference type="PROSITE-ProRule" id="PRU01379"/>
    </source>
</evidence>
<evidence type="ECO:0000256" key="11">
    <source>
        <dbReference type="SAM" id="Phobius"/>
    </source>
</evidence>
<evidence type="ECO:0000256" key="4">
    <source>
        <dbReference type="ARBA" id="ARBA00022670"/>
    </source>
</evidence>
<dbReference type="PRINTS" id="PR00765">
    <property type="entry name" value="CRBOXYPTASEA"/>
</dbReference>
<evidence type="ECO:0000256" key="3">
    <source>
        <dbReference type="ARBA" id="ARBA00022645"/>
    </source>
</evidence>
<dbReference type="GeneTree" id="ENSGT00940000161508"/>
<dbReference type="GO" id="GO:0008270">
    <property type="term" value="F:zinc ion binding"/>
    <property type="evidence" value="ECO:0007669"/>
    <property type="project" value="InterPro"/>
</dbReference>
<evidence type="ECO:0000256" key="2">
    <source>
        <dbReference type="ARBA" id="ARBA00005988"/>
    </source>
</evidence>
<dbReference type="Ensembl" id="ENSHBUT00000022313.1">
    <property type="protein sequence ID" value="ENSHBUP00000014345.1"/>
    <property type="gene ID" value="ENSHBUG00000016220.1"/>
</dbReference>
<evidence type="ECO:0000313" key="14">
    <source>
        <dbReference type="Proteomes" id="UP000264840"/>
    </source>
</evidence>
<dbReference type="InterPro" id="IPR000834">
    <property type="entry name" value="Peptidase_M14"/>
</dbReference>
<comment type="cofactor">
    <cofactor evidence="1">
        <name>Zn(2+)</name>
        <dbReference type="ChEBI" id="CHEBI:29105"/>
    </cofactor>
</comment>
<reference evidence="13" key="1">
    <citation type="submission" date="2025-08" db="UniProtKB">
        <authorList>
            <consortium name="Ensembl"/>
        </authorList>
    </citation>
    <scope>IDENTIFICATION</scope>
</reference>
<dbReference type="InterPro" id="IPR057246">
    <property type="entry name" value="CARBOXYPEPT_ZN_1"/>
</dbReference>
<keyword evidence="3" id="KW-0121">Carboxypeptidase</keyword>
<dbReference type="PROSITE" id="PS00132">
    <property type="entry name" value="CARBOXYPEPT_ZN_1"/>
    <property type="match status" value="1"/>
</dbReference>
<dbReference type="GO" id="GO:0004181">
    <property type="term" value="F:metallocarboxypeptidase activity"/>
    <property type="evidence" value="ECO:0007669"/>
    <property type="project" value="InterPro"/>
</dbReference>
<organism evidence="13 14">
    <name type="scientific">Haplochromis burtoni</name>
    <name type="common">Burton's mouthbrooder</name>
    <name type="synonym">Chromis burtoni</name>
    <dbReference type="NCBI Taxonomy" id="8153"/>
    <lineage>
        <taxon>Eukaryota</taxon>
        <taxon>Metazoa</taxon>
        <taxon>Chordata</taxon>
        <taxon>Craniata</taxon>
        <taxon>Vertebrata</taxon>
        <taxon>Euteleostomi</taxon>
        <taxon>Actinopterygii</taxon>
        <taxon>Neopterygii</taxon>
        <taxon>Teleostei</taxon>
        <taxon>Neoteleostei</taxon>
        <taxon>Acanthomorphata</taxon>
        <taxon>Ovalentaria</taxon>
        <taxon>Cichlomorphae</taxon>
        <taxon>Cichliformes</taxon>
        <taxon>Cichlidae</taxon>
        <taxon>African cichlids</taxon>
        <taxon>Pseudocrenilabrinae</taxon>
        <taxon>Haplochromini</taxon>
        <taxon>Haplochromis</taxon>
    </lineage>
</organism>
<accession>A0A3Q2VRE5</accession>
<feature type="domain" description="Peptidase M14" evidence="12">
    <location>
        <begin position="38"/>
        <end position="304"/>
    </location>
</feature>
<reference evidence="13" key="2">
    <citation type="submission" date="2025-09" db="UniProtKB">
        <authorList>
            <consortium name="Ensembl"/>
        </authorList>
    </citation>
    <scope>IDENTIFICATION</scope>
</reference>
<comment type="similarity">
    <text evidence="2 10">Belongs to the peptidase M14 family.</text>
</comment>
<keyword evidence="9" id="KW-0482">Metalloprotease</keyword>
<keyword evidence="8" id="KW-0862">Zinc</keyword>
<evidence type="ECO:0000256" key="8">
    <source>
        <dbReference type="ARBA" id="ARBA00022833"/>
    </source>
</evidence>
<dbReference type="PANTHER" id="PTHR11705">
    <property type="entry name" value="PROTEASE FAMILY M14 CARBOXYPEPTIDASE A,B"/>
    <property type="match status" value="1"/>
</dbReference>
<keyword evidence="4" id="KW-0645">Protease</keyword>
<evidence type="ECO:0000256" key="9">
    <source>
        <dbReference type="ARBA" id="ARBA00023049"/>
    </source>
</evidence>
<proteinExistence type="inferred from homology"/>
<keyword evidence="11" id="KW-0472">Membrane</keyword>
<dbReference type="OMA" id="SSCDWAG"/>
<sequence length="337" mass="38629">MCPVQITIIRIRIRIRIVITTITVVLLVMKLILICCQCWYSILQITSWMEQMVMDHPDVVTVVNYGKTYESRDISLLKIGLNTGKEKKAIWMDCGIHAREWIAPAFCQYFVREVEKANMVFNVLDILIQESHMKGIIVICLSYHPPWPLFTAIGVSFNCCSKFYPGSKAMSELETRAVTDFVRSRKDSFLCFLSIHSYGQMLLIPYGHPNYTAPNYDELMMVGQGATEAIWKVHRTNYTVGTPPDVLYPITGSATDWARMQGIPLTYIIELRDNGTYRFELPEDQIQPTCEEAYRGVLYIITYAHDKTFNGAVANTAVTLSARLWNILHLLWFIGNK</sequence>
<dbReference type="SMART" id="SM00631">
    <property type="entry name" value="Zn_pept"/>
    <property type="match status" value="1"/>
</dbReference>
<evidence type="ECO:0000256" key="1">
    <source>
        <dbReference type="ARBA" id="ARBA00001947"/>
    </source>
</evidence>
<dbReference type="AlphaFoldDB" id="A0A3Q2VRE5"/>
<keyword evidence="11" id="KW-1133">Transmembrane helix</keyword>
<evidence type="ECO:0000313" key="13">
    <source>
        <dbReference type="Ensembl" id="ENSHBUP00000014345.1"/>
    </source>
</evidence>
<dbReference type="FunFam" id="3.40.630.10:FF:000084">
    <property type="entry name" value="Carboxypeptidase B2"/>
    <property type="match status" value="2"/>
</dbReference>
<feature type="transmembrane region" description="Helical" evidence="11">
    <location>
        <begin position="17"/>
        <end position="42"/>
    </location>
</feature>
<keyword evidence="11" id="KW-0812">Transmembrane</keyword>
<name>A0A3Q2VRE5_HAPBU</name>
<dbReference type="Gene3D" id="3.40.630.10">
    <property type="entry name" value="Zn peptidases"/>
    <property type="match status" value="2"/>
</dbReference>
<dbReference type="PROSITE" id="PS52035">
    <property type="entry name" value="PEPTIDASE_M14"/>
    <property type="match status" value="1"/>
</dbReference>